<evidence type="ECO:0000256" key="5">
    <source>
        <dbReference type="ARBA" id="ARBA00022989"/>
    </source>
</evidence>
<dbReference type="Pfam" id="PF07690">
    <property type="entry name" value="MFS_1"/>
    <property type="match status" value="1"/>
</dbReference>
<feature type="transmembrane region" description="Helical" evidence="7">
    <location>
        <begin position="188"/>
        <end position="210"/>
    </location>
</feature>
<dbReference type="Gene3D" id="1.20.1250.20">
    <property type="entry name" value="MFS general substrate transporter like domains"/>
    <property type="match status" value="2"/>
</dbReference>
<feature type="domain" description="Major facilitator superfamily (MFS) profile" evidence="8">
    <location>
        <begin position="31"/>
        <end position="473"/>
    </location>
</feature>
<feature type="transmembrane region" description="Helical" evidence="7">
    <location>
        <begin position="128"/>
        <end position="146"/>
    </location>
</feature>
<sequence length="495" mass="55280">MTHDDTKTAEPKNSEFEENIKLCDKVPVRLILYFLSLSAMIVLFVMRSIMPITLLAMVKDQPHEGSNGFTIVCLKKGINSTSTRTDYGGTLEWSRDVQYYILTSFFWSYIAAQVLGGATSQKFGTKVVVGYGFLIASICNICIPFASSVHYALVIILQVVQGLAQGVTWPSLYGLISSWVPVYERSRFVTAFQGISVGTTIGQVMAGFVISRFGWSYVFFIAGGISVLWCFVWYFFAYDTPELHPRISSHELKYIQDNRGSVDKTNYDKIPWKSIITSIPIWAIAITSFGRMWLNLTIGLYGSLYLKTVIGLDVESNGLWSGLPSTACLLSSFLFSCISDKLLKHDYMSLIKSRKLFSGISQIIPGILSICFGYLNCNVPLILIVWCLLQIVPTASYSGSMVNVLDLTPNFTGPAMGFIQIFLMSPSILATFVAKTIIQNESTSEKWKTIFNIAGVVNIITCAIYFIFASSKVQNWDKIKHANKEEIQNEEDKLV</sequence>
<dbReference type="FunFam" id="1.20.1250.20:FF:000003">
    <property type="entry name" value="Solute carrier family 17 member 3"/>
    <property type="match status" value="1"/>
</dbReference>
<feature type="transmembrane region" description="Helical" evidence="7">
    <location>
        <begin position="279"/>
        <end position="306"/>
    </location>
</feature>
<feature type="transmembrane region" description="Helical" evidence="7">
    <location>
        <begin position="381"/>
        <end position="405"/>
    </location>
</feature>
<comment type="subcellular location">
    <subcellularLocation>
        <location evidence="1">Membrane</location>
        <topology evidence="1">Multi-pass membrane protein</topology>
    </subcellularLocation>
</comment>
<dbReference type="PROSITE" id="PS50850">
    <property type="entry name" value="MFS"/>
    <property type="match status" value="1"/>
</dbReference>
<dbReference type="FunFam" id="1.20.1250.20:FF:000157">
    <property type="entry name" value="Inorganic phosphate cotransporter"/>
    <property type="match status" value="1"/>
</dbReference>
<name>A0AAN7P1N2_9COLE</name>
<evidence type="ECO:0000259" key="8">
    <source>
        <dbReference type="PROSITE" id="PS50850"/>
    </source>
</evidence>
<keyword evidence="10" id="KW-1185">Reference proteome</keyword>
<organism evidence="9 10">
    <name type="scientific">Aquatica leii</name>
    <dbReference type="NCBI Taxonomy" id="1421715"/>
    <lineage>
        <taxon>Eukaryota</taxon>
        <taxon>Metazoa</taxon>
        <taxon>Ecdysozoa</taxon>
        <taxon>Arthropoda</taxon>
        <taxon>Hexapoda</taxon>
        <taxon>Insecta</taxon>
        <taxon>Pterygota</taxon>
        <taxon>Neoptera</taxon>
        <taxon>Endopterygota</taxon>
        <taxon>Coleoptera</taxon>
        <taxon>Polyphaga</taxon>
        <taxon>Elateriformia</taxon>
        <taxon>Elateroidea</taxon>
        <taxon>Lampyridae</taxon>
        <taxon>Luciolinae</taxon>
        <taxon>Aquatica</taxon>
    </lineage>
</organism>
<keyword evidence="6 7" id="KW-0472">Membrane</keyword>
<proteinExistence type="predicted"/>
<protein>
    <recommendedName>
        <fullName evidence="8">Major facilitator superfamily (MFS) profile domain-containing protein</fullName>
    </recommendedName>
</protein>
<dbReference type="InterPro" id="IPR050382">
    <property type="entry name" value="MFS_Na/Anion_cotransporter"/>
</dbReference>
<dbReference type="InterPro" id="IPR020846">
    <property type="entry name" value="MFS_dom"/>
</dbReference>
<dbReference type="InterPro" id="IPR036259">
    <property type="entry name" value="MFS_trans_sf"/>
</dbReference>
<dbReference type="GO" id="GO:0015293">
    <property type="term" value="F:symporter activity"/>
    <property type="evidence" value="ECO:0007669"/>
    <property type="project" value="UniProtKB-KW"/>
</dbReference>
<keyword evidence="5 7" id="KW-1133">Transmembrane helix</keyword>
<keyword evidence="3 7" id="KW-0812">Transmembrane</keyword>
<feature type="transmembrane region" description="Helical" evidence="7">
    <location>
        <begin position="450"/>
        <end position="468"/>
    </location>
</feature>
<evidence type="ECO:0000256" key="4">
    <source>
        <dbReference type="ARBA" id="ARBA00022847"/>
    </source>
</evidence>
<dbReference type="GO" id="GO:0016020">
    <property type="term" value="C:membrane"/>
    <property type="evidence" value="ECO:0007669"/>
    <property type="project" value="UniProtKB-SubCell"/>
</dbReference>
<feature type="transmembrane region" description="Helical" evidence="7">
    <location>
        <begin position="97"/>
        <end position="116"/>
    </location>
</feature>
<dbReference type="PANTHER" id="PTHR11662:SF77">
    <property type="entry name" value="MAJOR FACILITATOR SUPERFAMILY TRANSPORTER 17, ISOFORM F"/>
    <property type="match status" value="1"/>
</dbReference>
<dbReference type="GO" id="GO:0006820">
    <property type="term" value="P:monoatomic anion transport"/>
    <property type="evidence" value="ECO:0007669"/>
    <property type="project" value="TreeGrafter"/>
</dbReference>
<evidence type="ECO:0000313" key="10">
    <source>
        <dbReference type="Proteomes" id="UP001353858"/>
    </source>
</evidence>
<dbReference type="EMBL" id="JARPUR010000006">
    <property type="protein sequence ID" value="KAK4874767.1"/>
    <property type="molecule type" value="Genomic_DNA"/>
</dbReference>
<keyword evidence="4" id="KW-0769">Symport</keyword>
<evidence type="ECO:0000256" key="7">
    <source>
        <dbReference type="SAM" id="Phobius"/>
    </source>
</evidence>
<dbReference type="PANTHER" id="PTHR11662">
    <property type="entry name" value="SOLUTE CARRIER FAMILY 17"/>
    <property type="match status" value="1"/>
</dbReference>
<feature type="transmembrane region" description="Helical" evidence="7">
    <location>
        <begin position="318"/>
        <end position="335"/>
    </location>
</feature>
<comment type="caution">
    <text evidence="9">The sequence shown here is derived from an EMBL/GenBank/DDBJ whole genome shotgun (WGS) entry which is preliminary data.</text>
</comment>
<evidence type="ECO:0000256" key="1">
    <source>
        <dbReference type="ARBA" id="ARBA00004141"/>
    </source>
</evidence>
<feature type="transmembrane region" description="Helical" evidence="7">
    <location>
        <begin position="30"/>
        <end position="50"/>
    </location>
</feature>
<dbReference type="SUPFAM" id="SSF103473">
    <property type="entry name" value="MFS general substrate transporter"/>
    <property type="match status" value="1"/>
</dbReference>
<feature type="transmembrane region" description="Helical" evidence="7">
    <location>
        <begin position="216"/>
        <end position="236"/>
    </location>
</feature>
<keyword evidence="2" id="KW-0813">Transport</keyword>
<accession>A0AAN7P1N2</accession>
<evidence type="ECO:0000256" key="2">
    <source>
        <dbReference type="ARBA" id="ARBA00022448"/>
    </source>
</evidence>
<evidence type="ECO:0000313" key="9">
    <source>
        <dbReference type="EMBL" id="KAK4874767.1"/>
    </source>
</evidence>
<dbReference type="InterPro" id="IPR011701">
    <property type="entry name" value="MFS"/>
</dbReference>
<dbReference type="AlphaFoldDB" id="A0AAN7P1N2"/>
<reference evidence="10" key="1">
    <citation type="submission" date="2023-01" db="EMBL/GenBank/DDBJ databases">
        <title>Key to firefly adult light organ development and bioluminescence: homeobox transcription factors regulate luciferase expression and transportation to peroxisome.</title>
        <authorList>
            <person name="Fu X."/>
        </authorList>
    </citation>
    <scope>NUCLEOTIDE SEQUENCE [LARGE SCALE GENOMIC DNA]</scope>
</reference>
<evidence type="ECO:0000256" key="6">
    <source>
        <dbReference type="ARBA" id="ARBA00023136"/>
    </source>
</evidence>
<feature type="transmembrane region" description="Helical" evidence="7">
    <location>
        <begin position="417"/>
        <end position="438"/>
    </location>
</feature>
<dbReference type="Proteomes" id="UP001353858">
    <property type="component" value="Unassembled WGS sequence"/>
</dbReference>
<evidence type="ECO:0000256" key="3">
    <source>
        <dbReference type="ARBA" id="ARBA00022692"/>
    </source>
</evidence>
<feature type="transmembrane region" description="Helical" evidence="7">
    <location>
        <begin position="152"/>
        <end position="176"/>
    </location>
</feature>
<gene>
    <name evidence="9" type="ORF">RN001_014127</name>
</gene>